<dbReference type="AlphaFoldDB" id="B3T6K5"/>
<sequence>MSEVTLTQSTRVNLLALKKNTALIEQTSLRLSTGKRVNAPAENVRAFVLAKALTDQAGDLLSVKGPIGQSLSAVGGALDGIDTITRLVEQLKATASGATDRTAAERAEQAASFDRLRAQLDGIAADINYGGVNLLAASPDSLTVTFDNTSGSSLTIEGVASDSQALGIGDGAVTFNNFATDADIQAAIDALDAAITTLR</sequence>
<feature type="domain" description="Flagellin N-terminal" evidence="1">
    <location>
        <begin position="13"/>
        <end position="138"/>
    </location>
</feature>
<gene>
    <name evidence="2" type="ORF">ALOHA_HF4000APKG2J17ctg1g21</name>
</gene>
<dbReference type="EMBL" id="EU016624">
    <property type="protein sequence ID" value="ABZ08214.1"/>
    <property type="molecule type" value="Genomic_DNA"/>
</dbReference>
<organism evidence="2">
    <name type="scientific">uncultured marine microorganism HF4000_APKG2J17</name>
    <dbReference type="NCBI Taxonomy" id="455546"/>
    <lineage>
        <taxon>unclassified sequences</taxon>
        <taxon>environmental samples</taxon>
    </lineage>
</organism>
<dbReference type="Gene3D" id="1.20.1330.10">
    <property type="entry name" value="f41 fragment of flagellin, N-terminal domain"/>
    <property type="match status" value="1"/>
</dbReference>
<dbReference type="SUPFAM" id="SSF64518">
    <property type="entry name" value="Phase 1 flagellin"/>
    <property type="match status" value="1"/>
</dbReference>
<name>B3T6K5_9ZZZZ</name>
<dbReference type="InterPro" id="IPR001029">
    <property type="entry name" value="Flagellin_N"/>
</dbReference>
<dbReference type="Pfam" id="PF00669">
    <property type="entry name" value="Flagellin_N"/>
    <property type="match status" value="1"/>
</dbReference>
<evidence type="ECO:0000259" key="1">
    <source>
        <dbReference type="Pfam" id="PF00669"/>
    </source>
</evidence>
<protein>
    <submittedName>
        <fullName evidence="2">Putative bacterial flagellin N-terminal domain</fullName>
    </submittedName>
</protein>
<dbReference type="GO" id="GO:0005198">
    <property type="term" value="F:structural molecule activity"/>
    <property type="evidence" value="ECO:0007669"/>
    <property type="project" value="InterPro"/>
</dbReference>
<evidence type="ECO:0000313" key="2">
    <source>
        <dbReference type="EMBL" id="ABZ08214.1"/>
    </source>
</evidence>
<keyword evidence="2" id="KW-0966">Cell projection</keyword>
<reference evidence="2" key="1">
    <citation type="journal article" date="2008" name="ISME J.">
        <title>Genomic patterns of recombination, clonal divergence and environment in marine microbial populations.</title>
        <authorList>
            <person name="Konstantinidis K.T."/>
            <person name="Delong E.F."/>
        </authorList>
    </citation>
    <scope>NUCLEOTIDE SEQUENCE</scope>
</reference>
<proteinExistence type="predicted"/>
<keyword evidence="2" id="KW-0282">Flagellum</keyword>
<accession>B3T6K5</accession>
<keyword evidence="2" id="KW-0969">Cilium</keyword>